<organism evidence="1 2">
    <name type="scientific">Ancylostoma ceylanicum</name>
    <dbReference type="NCBI Taxonomy" id="53326"/>
    <lineage>
        <taxon>Eukaryota</taxon>
        <taxon>Metazoa</taxon>
        <taxon>Ecdysozoa</taxon>
        <taxon>Nematoda</taxon>
        <taxon>Chromadorea</taxon>
        <taxon>Rhabditida</taxon>
        <taxon>Rhabditina</taxon>
        <taxon>Rhabditomorpha</taxon>
        <taxon>Strongyloidea</taxon>
        <taxon>Ancylostomatidae</taxon>
        <taxon>Ancylostomatinae</taxon>
        <taxon>Ancylostoma</taxon>
    </lineage>
</organism>
<evidence type="ECO:0000313" key="1">
    <source>
        <dbReference type="EMBL" id="EYC11899.1"/>
    </source>
</evidence>
<dbReference type="EMBL" id="JARK01001385">
    <property type="protein sequence ID" value="EYC11899.1"/>
    <property type="molecule type" value="Genomic_DNA"/>
</dbReference>
<evidence type="ECO:0000313" key="2">
    <source>
        <dbReference type="Proteomes" id="UP000024635"/>
    </source>
</evidence>
<dbReference type="AlphaFoldDB" id="A0A016U9A8"/>
<name>A0A016U9A8_9BILA</name>
<keyword evidence="2" id="KW-1185">Reference proteome</keyword>
<dbReference type="Proteomes" id="UP000024635">
    <property type="component" value="Unassembled WGS sequence"/>
</dbReference>
<sequence length="92" mass="10646">MLHISWTLQHSYQEDRIACCHEEDFRSSGMVALRAFRGSGKANDIDAQCSLTERINFHHLRTPRGHLFSAERCKKLKNSLPSRKAMQYGGRR</sequence>
<gene>
    <name evidence="1" type="primary">Acey_s0049.g1839</name>
    <name evidence="1" type="ORF">Y032_0049g1839</name>
</gene>
<comment type="caution">
    <text evidence="1">The sequence shown here is derived from an EMBL/GenBank/DDBJ whole genome shotgun (WGS) entry which is preliminary data.</text>
</comment>
<accession>A0A016U9A8</accession>
<proteinExistence type="predicted"/>
<protein>
    <submittedName>
        <fullName evidence="1">Uncharacterized protein</fullName>
    </submittedName>
</protein>
<reference evidence="2" key="1">
    <citation type="journal article" date="2015" name="Nat. Genet.">
        <title>The genome and transcriptome of the zoonotic hookworm Ancylostoma ceylanicum identify infection-specific gene families.</title>
        <authorList>
            <person name="Schwarz E.M."/>
            <person name="Hu Y."/>
            <person name="Antoshechkin I."/>
            <person name="Miller M.M."/>
            <person name="Sternberg P.W."/>
            <person name="Aroian R.V."/>
        </authorList>
    </citation>
    <scope>NUCLEOTIDE SEQUENCE</scope>
    <source>
        <strain evidence="2">HY135</strain>
    </source>
</reference>